<gene>
    <name evidence="2" type="ORF">SCF082_LOCUS18772</name>
</gene>
<dbReference type="Proteomes" id="UP001642464">
    <property type="component" value="Unassembled WGS sequence"/>
</dbReference>
<dbReference type="EMBL" id="CAXAMM010012627">
    <property type="protein sequence ID" value="CAK9029399.1"/>
    <property type="molecule type" value="Genomic_DNA"/>
</dbReference>
<feature type="non-terminal residue" evidence="2">
    <location>
        <position position="1"/>
    </location>
</feature>
<keyword evidence="3" id="KW-1185">Reference proteome</keyword>
<sequence>EQQVGVEECRKCLQELLKLKHPEAKDSSSKEAPTTASMSDDLDVAGGMVAGEGLPLMGLSPTENKAQMAAEADLDRIT</sequence>
<proteinExistence type="predicted"/>
<organism evidence="2 3">
    <name type="scientific">Durusdinium trenchii</name>
    <dbReference type="NCBI Taxonomy" id="1381693"/>
    <lineage>
        <taxon>Eukaryota</taxon>
        <taxon>Sar</taxon>
        <taxon>Alveolata</taxon>
        <taxon>Dinophyceae</taxon>
        <taxon>Suessiales</taxon>
        <taxon>Symbiodiniaceae</taxon>
        <taxon>Durusdinium</taxon>
    </lineage>
</organism>
<protein>
    <submittedName>
        <fullName evidence="2">Uncharacterized protein</fullName>
    </submittedName>
</protein>
<name>A0ABP0KR91_9DINO</name>
<feature type="region of interest" description="Disordered" evidence="1">
    <location>
        <begin position="20"/>
        <end position="47"/>
    </location>
</feature>
<comment type="caution">
    <text evidence="2">The sequence shown here is derived from an EMBL/GenBank/DDBJ whole genome shotgun (WGS) entry which is preliminary data.</text>
</comment>
<accession>A0ABP0KR91</accession>
<evidence type="ECO:0000256" key="1">
    <source>
        <dbReference type="SAM" id="MobiDB-lite"/>
    </source>
</evidence>
<evidence type="ECO:0000313" key="3">
    <source>
        <dbReference type="Proteomes" id="UP001642464"/>
    </source>
</evidence>
<feature type="compositionally biased region" description="Basic and acidic residues" evidence="1">
    <location>
        <begin position="20"/>
        <end position="29"/>
    </location>
</feature>
<evidence type="ECO:0000313" key="2">
    <source>
        <dbReference type="EMBL" id="CAK9029399.1"/>
    </source>
</evidence>
<reference evidence="2 3" key="1">
    <citation type="submission" date="2024-02" db="EMBL/GenBank/DDBJ databases">
        <authorList>
            <person name="Chen Y."/>
            <person name="Shah S."/>
            <person name="Dougan E. K."/>
            <person name="Thang M."/>
            <person name="Chan C."/>
        </authorList>
    </citation>
    <scope>NUCLEOTIDE SEQUENCE [LARGE SCALE GENOMIC DNA]</scope>
</reference>
<feature type="non-terminal residue" evidence="2">
    <location>
        <position position="78"/>
    </location>
</feature>